<protein>
    <submittedName>
        <fullName evidence="1">Uncharacterized protein</fullName>
    </submittedName>
</protein>
<sequence length="108" mass="12608">MTWYGSQKMPNVTTMARMRFSLRTVRRNLVCLRRRRMRTSSLSSLTSRNTSEGMEMTITSTHSPTTTLLTTLGVIRVEIFRWNTTTTSRCTLISVIRKMEAYMLVLHR</sequence>
<proteinExistence type="predicted"/>
<dbReference type="EMBL" id="SRLO01000474">
    <property type="protein sequence ID" value="TNN54791.1"/>
    <property type="molecule type" value="Genomic_DNA"/>
</dbReference>
<name>A0A4Z2GNE3_9TELE</name>
<organism evidence="1 2">
    <name type="scientific">Liparis tanakae</name>
    <name type="common">Tanaka's snailfish</name>
    <dbReference type="NCBI Taxonomy" id="230148"/>
    <lineage>
        <taxon>Eukaryota</taxon>
        <taxon>Metazoa</taxon>
        <taxon>Chordata</taxon>
        <taxon>Craniata</taxon>
        <taxon>Vertebrata</taxon>
        <taxon>Euteleostomi</taxon>
        <taxon>Actinopterygii</taxon>
        <taxon>Neopterygii</taxon>
        <taxon>Teleostei</taxon>
        <taxon>Neoteleostei</taxon>
        <taxon>Acanthomorphata</taxon>
        <taxon>Eupercaria</taxon>
        <taxon>Perciformes</taxon>
        <taxon>Cottioidei</taxon>
        <taxon>Cottales</taxon>
        <taxon>Liparidae</taxon>
        <taxon>Liparis</taxon>
    </lineage>
</organism>
<reference evidence="1 2" key="1">
    <citation type="submission" date="2019-03" db="EMBL/GenBank/DDBJ databases">
        <title>First draft genome of Liparis tanakae, snailfish: a comprehensive survey of snailfish specific genes.</title>
        <authorList>
            <person name="Kim W."/>
            <person name="Song I."/>
            <person name="Jeong J.-H."/>
            <person name="Kim D."/>
            <person name="Kim S."/>
            <person name="Ryu S."/>
            <person name="Song J.Y."/>
            <person name="Lee S.K."/>
        </authorList>
    </citation>
    <scope>NUCLEOTIDE SEQUENCE [LARGE SCALE GENOMIC DNA]</scope>
    <source>
        <tissue evidence="1">Muscle</tissue>
    </source>
</reference>
<evidence type="ECO:0000313" key="1">
    <source>
        <dbReference type="EMBL" id="TNN54791.1"/>
    </source>
</evidence>
<evidence type="ECO:0000313" key="2">
    <source>
        <dbReference type="Proteomes" id="UP000314294"/>
    </source>
</evidence>
<dbReference type="AlphaFoldDB" id="A0A4Z2GNE3"/>
<accession>A0A4Z2GNE3</accession>
<gene>
    <name evidence="1" type="ORF">EYF80_034997</name>
</gene>
<dbReference type="Proteomes" id="UP000314294">
    <property type="component" value="Unassembled WGS sequence"/>
</dbReference>
<keyword evidence="2" id="KW-1185">Reference proteome</keyword>
<comment type="caution">
    <text evidence="1">The sequence shown here is derived from an EMBL/GenBank/DDBJ whole genome shotgun (WGS) entry which is preliminary data.</text>
</comment>